<accession>A0AA35R743</accession>
<name>A0AA35R743_GEOBA</name>
<proteinExistence type="predicted"/>
<protein>
    <submittedName>
        <fullName evidence="1">Uncharacterized protein</fullName>
    </submittedName>
</protein>
<evidence type="ECO:0000313" key="2">
    <source>
        <dbReference type="Proteomes" id="UP001174909"/>
    </source>
</evidence>
<keyword evidence="2" id="KW-1185">Reference proteome</keyword>
<comment type="caution">
    <text evidence="1">The sequence shown here is derived from an EMBL/GenBank/DDBJ whole genome shotgun (WGS) entry which is preliminary data.</text>
</comment>
<dbReference type="AlphaFoldDB" id="A0AA35R743"/>
<dbReference type="EMBL" id="CASHTH010000657">
    <property type="protein sequence ID" value="CAI8006029.1"/>
    <property type="molecule type" value="Genomic_DNA"/>
</dbReference>
<gene>
    <name evidence="1" type="ORF">GBAR_LOCUS4532</name>
</gene>
<dbReference type="Proteomes" id="UP001174909">
    <property type="component" value="Unassembled WGS sequence"/>
</dbReference>
<evidence type="ECO:0000313" key="1">
    <source>
        <dbReference type="EMBL" id="CAI8006029.1"/>
    </source>
</evidence>
<organism evidence="1 2">
    <name type="scientific">Geodia barretti</name>
    <name type="common">Barrett's horny sponge</name>
    <dbReference type="NCBI Taxonomy" id="519541"/>
    <lineage>
        <taxon>Eukaryota</taxon>
        <taxon>Metazoa</taxon>
        <taxon>Porifera</taxon>
        <taxon>Demospongiae</taxon>
        <taxon>Heteroscleromorpha</taxon>
        <taxon>Tetractinellida</taxon>
        <taxon>Astrophorina</taxon>
        <taxon>Geodiidae</taxon>
        <taxon>Geodia</taxon>
    </lineage>
</organism>
<reference evidence="1" key="1">
    <citation type="submission" date="2023-03" db="EMBL/GenBank/DDBJ databases">
        <authorList>
            <person name="Steffen K."/>
            <person name="Cardenas P."/>
        </authorList>
    </citation>
    <scope>NUCLEOTIDE SEQUENCE</scope>
</reference>
<sequence length="98" mass="10777">MWKRRKMELHSSPMVYIPAGRRGDSLQGKFTSSYPSPSPAASLVEVVIWTPPLSLTVPYASLVEVGMLLTAIPPFPLTSPYASLVEVWILVPRSLLPV</sequence>